<sequence length="227" mass="24133">MRVEFDCPLCHRAVHAPPALEGTSFPCPSCAGNVPSWPAPNASSQPLAYFNFPCQMCGIVVAAELAQVGATARCSTCGSQIIVPPPPPEPPPADPVQVPIPELRPAPAVPVPPPPPLRSPGKAIMAPAVRLPRLDEVTRWVIAWGGGSLFGIGFLWAKLGVLATVFGPLVASAVVFGLAGIHYGQTPCYRCGSRWAGRRWDPVRTEWGRERADAPSPYRCSQCGTRI</sequence>
<dbReference type="Proteomes" id="UP000503447">
    <property type="component" value="Chromosome"/>
</dbReference>
<evidence type="ECO:0000313" key="2">
    <source>
        <dbReference type="EMBL" id="QJX01000.1"/>
    </source>
</evidence>
<evidence type="ECO:0000313" key="3">
    <source>
        <dbReference type="Proteomes" id="UP000503447"/>
    </source>
</evidence>
<evidence type="ECO:0000256" key="1">
    <source>
        <dbReference type="SAM" id="Phobius"/>
    </source>
</evidence>
<feature type="transmembrane region" description="Helical" evidence="1">
    <location>
        <begin position="165"/>
        <end position="184"/>
    </location>
</feature>
<feature type="transmembrane region" description="Helical" evidence="1">
    <location>
        <begin position="140"/>
        <end position="159"/>
    </location>
</feature>
<dbReference type="AlphaFoldDB" id="A0A6M5Z3J9"/>
<reference evidence="3" key="1">
    <citation type="submission" date="2020-05" db="EMBL/GenBank/DDBJ databases">
        <title>Frigoriglobus tundricola gen. nov., sp. nov., a psychrotolerant cellulolytic planctomycete of the family Gemmataceae with two divergent copies of 16S rRNA gene.</title>
        <authorList>
            <person name="Kulichevskaya I.S."/>
            <person name="Ivanova A.A."/>
            <person name="Naumoff D.G."/>
            <person name="Beletsky A.V."/>
            <person name="Rijpstra W.I.C."/>
            <person name="Sinninghe Damste J.S."/>
            <person name="Mardanov A.V."/>
            <person name="Ravin N.V."/>
            <person name="Dedysh S.N."/>
        </authorList>
    </citation>
    <scope>NUCLEOTIDE SEQUENCE [LARGE SCALE GENOMIC DNA]</scope>
    <source>
        <strain evidence="3">PL17</strain>
    </source>
</reference>
<dbReference type="EMBL" id="CP053452">
    <property type="protein sequence ID" value="QJX01000.1"/>
    <property type="molecule type" value="Genomic_DNA"/>
</dbReference>
<dbReference type="RefSeq" id="WP_171475637.1">
    <property type="nucleotide sequence ID" value="NZ_CP053452.2"/>
</dbReference>
<keyword evidence="3" id="KW-1185">Reference proteome</keyword>
<accession>A0A6M5Z3J9</accession>
<keyword evidence="1" id="KW-1133">Transmembrane helix</keyword>
<keyword evidence="1" id="KW-0472">Membrane</keyword>
<proteinExistence type="predicted"/>
<organism evidence="2 3">
    <name type="scientific">Frigoriglobus tundricola</name>
    <dbReference type="NCBI Taxonomy" id="2774151"/>
    <lineage>
        <taxon>Bacteria</taxon>
        <taxon>Pseudomonadati</taxon>
        <taxon>Planctomycetota</taxon>
        <taxon>Planctomycetia</taxon>
        <taxon>Gemmatales</taxon>
        <taxon>Gemmataceae</taxon>
        <taxon>Frigoriglobus</taxon>
    </lineage>
</organism>
<keyword evidence="1" id="KW-0812">Transmembrane</keyword>
<protein>
    <submittedName>
        <fullName evidence="2">Uncharacterized protein</fullName>
    </submittedName>
</protein>
<gene>
    <name evidence="2" type="ORF">FTUN_8638</name>
</gene>
<dbReference type="KEGG" id="ftj:FTUN_8638"/>
<name>A0A6M5Z3J9_9BACT</name>